<proteinExistence type="predicted"/>
<dbReference type="Gene3D" id="1.10.10.10">
    <property type="entry name" value="Winged helix-like DNA-binding domain superfamily/Winged helix DNA-binding domain"/>
    <property type="match status" value="1"/>
</dbReference>
<dbReference type="PRINTS" id="PR00035">
    <property type="entry name" value="HTHGNTR"/>
</dbReference>
<sequence>MTNQSARRRTTLADSVYQALLGRISNGEYQVNEKLPPEAVLSQEFGVSRPVLRAALERLREEGLILSRQGAGSYVRGAISTPVGFSPVETLADIQRCYEFRLTIETQAAMLAADRHDEVALDRIAQALDLMRAATGSHQHREDADFAFHLAIAQASNNQYFEATFRALREHINVGMRLHGMSLISGGGLEETLAEHAGLFAAISTGDGPQAAALMRAHLEHSRDRLFGGGLLDLRMSRHSPPTSDGGRN</sequence>
<dbReference type="Pfam" id="PF00392">
    <property type="entry name" value="GntR"/>
    <property type="match status" value="1"/>
</dbReference>
<dbReference type="PANTHER" id="PTHR43537">
    <property type="entry name" value="TRANSCRIPTIONAL REGULATOR, GNTR FAMILY"/>
    <property type="match status" value="1"/>
</dbReference>
<dbReference type="GO" id="GO:0003700">
    <property type="term" value="F:DNA-binding transcription factor activity"/>
    <property type="evidence" value="ECO:0007669"/>
    <property type="project" value="InterPro"/>
</dbReference>
<evidence type="ECO:0000256" key="2">
    <source>
        <dbReference type="ARBA" id="ARBA00023125"/>
    </source>
</evidence>
<gene>
    <name evidence="5" type="ORF">CXZ10_17860</name>
</gene>
<reference evidence="5 6" key="1">
    <citation type="submission" date="2017-12" db="EMBL/GenBank/DDBJ databases">
        <title>Anaerobic carbon monoxide metabolism by Pleomorphomonas carboxyditropha sp. nov., a new mesophilic hydrogenogenic carboxidotroph.</title>
        <authorList>
            <person name="Esquivel-Elizondo S."/>
            <person name="Krajmalnik-Brown R."/>
        </authorList>
    </citation>
    <scope>NUCLEOTIDE SEQUENCE [LARGE SCALE GENOMIC DNA]</scope>
    <source>
        <strain evidence="5 6">R5-392</strain>
    </source>
</reference>
<dbReference type="SMART" id="SM00345">
    <property type="entry name" value="HTH_GNTR"/>
    <property type="match status" value="1"/>
</dbReference>
<dbReference type="PROSITE" id="PS50949">
    <property type="entry name" value="HTH_GNTR"/>
    <property type="match status" value="1"/>
</dbReference>
<dbReference type="CDD" id="cd07377">
    <property type="entry name" value="WHTH_GntR"/>
    <property type="match status" value="1"/>
</dbReference>
<dbReference type="InterPro" id="IPR008920">
    <property type="entry name" value="TF_FadR/GntR_C"/>
</dbReference>
<dbReference type="SUPFAM" id="SSF48008">
    <property type="entry name" value="GntR ligand-binding domain-like"/>
    <property type="match status" value="1"/>
</dbReference>
<name>A0A1I4TQ54_9HYPH</name>
<dbReference type="Gene3D" id="1.20.120.530">
    <property type="entry name" value="GntR ligand-binding domain-like"/>
    <property type="match status" value="1"/>
</dbReference>
<dbReference type="GO" id="GO:0003677">
    <property type="term" value="F:DNA binding"/>
    <property type="evidence" value="ECO:0007669"/>
    <property type="project" value="UniProtKB-KW"/>
</dbReference>
<dbReference type="InterPro" id="IPR036390">
    <property type="entry name" value="WH_DNA-bd_sf"/>
</dbReference>
<dbReference type="InterPro" id="IPR011711">
    <property type="entry name" value="GntR_C"/>
</dbReference>
<keyword evidence="6" id="KW-1185">Reference proteome</keyword>
<evidence type="ECO:0000256" key="3">
    <source>
        <dbReference type="ARBA" id="ARBA00023163"/>
    </source>
</evidence>
<dbReference type="RefSeq" id="WP_101290733.1">
    <property type="nucleotide sequence ID" value="NZ_FOUQ01000006.1"/>
</dbReference>
<dbReference type="PANTHER" id="PTHR43537:SF5">
    <property type="entry name" value="UXU OPERON TRANSCRIPTIONAL REGULATOR"/>
    <property type="match status" value="1"/>
</dbReference>
<dbReference type="OrthoDB" id="9805385at2"/>
<dbReference type="AlphaFoldDB" id="A0A1I4TQ54"/>
<comment type="caution">
    <text evidence="5">The sequence shown here is derived from an EMBL/GenBank/DDBJ whole genome shotgun (WGS) entry which is preliminary data.</text>
</comment>
<keyword evidence="1" id="KW-0805">Transcription regulation</keyword>
<dbReference type="SUPFAM" id="SSF46785">
    <property type="entry name" value="Winged helix' DNA-binding domain"/>
    <property type="match status" value="1"/>
</dbReference>
<dbReference type="InterPro" id="IPR000524">
    <property type="entry name" value="Tscrpt_reg_HTH_GntR"/>
</dbReference>
<keyword evidence="3" id="KW-0804">Transcription</keyword>
<feature type="domain" description="HTH gntR-type" evidence="4">
    <location>
        <begin position="10"/>
        <end position="78"/>
    </location>
</feature>
<keyword evidence="2" id="KW-0238">DNA-binding</keyword>
<protein>
    <submittedName>
        <fullName evidence="5">GntR family transcriptional regulator</fullName>
    </submittedName>
</protein>
<dbReference type="Pfam" id="PF07729">
    <property type="entry name" value="FCD"/>
    <property type="match status" value="1"/>
</dbReference>
<dbReference type="EMBL" id="PJNW01000016">
    <property type="protein sequence ID" value="PKR87605.1"/>
    <property type="molecule type" value="Genomic_DNA"/>
</dbReference>
<organism evidence="5 6">
    <name type="scientific">Pleomorphomonas diazotrophica</name>
    <dbReference type="NCBI Taxonomy" id="1166257"/>
    <lineage>
        <taxon>Bacteria</taxon>
        <taxon>Pseudomonadati</taxon>
        <taxon>Pseudomonadota</taxon>
        <taxon>Alphaproteobacteria</taxon>
        <taxon>Hyphomicrobiales</taxon>
        <taxon>Pleomorphomonadaceae</taxon>
        <taxon>Pleomorphomonas</taxon>
    </lineage>
</organism>
<accession>A0A1I4TQ54</accession>
<dbReference type="SMART" id="SM00895">
    <property type="entry name" value="FCD"/>
    <property type="match status" value="1"/>
</dbReference>
<dbReference type="Proteomes" id="UP000233491">
    <property type="component" value="Unassembled WGS sequence"/>
</dbReference>
<dbReference type="InterPro" id="IPR036388">
    <property type="entry name" value="WH-like_DNA-bd_sf"/>
</dbReference>
<evidence type="ECO:0000313" key="6">
    <source>
        <dbReference type="Proteomes" id="UP000233491"/>
    </source>
</evidence>
<evidence type="ECO:0000259" key="4">
    <source>
        <dbReference type="PROSITE" id="PS50949"/>
    </source>
</evidence>
<evidence type="ECO:0000256" key="1">
    <source>
        <dbReference type="ARBA" id="ARBA00023015"/>
    </source>
</evidence>
<evidence type="ECO:0000313" key="5">
    <source>
        <dbReference type="EMBL" id="PKR87605.1"/>
    </source>
</evidence>